<proteinExistence type="predicted"/>
<dbReference type="GO" id="GO:0004803">
    <property type="term" value="F:transposase activity"/>
    <property type="evidence" value="ECO:0007669"/>
    <property type="project" value="InterPro"/>
</dbReference>
<evidence type="ECO:0000259" key="1">
    <source>
        <dbReference type="Pfam" id="PF01609"/>
    </source>
</evidence>
<dbReference type="PANTHER" id="PTHR30007">
    <property type="entry name" value="PHP DOMAIN PROTEIN"/>
    <property type="match status" value="1"/>
</dbReference>
<evidence type="ECO:0000313" key="4">
    <source>
        <dbReference type="Proteomes" id="UP000247569"/>
    </source>
</evidence>
<dbReference type="InterPro" id="IPR002559">
    <property type="entry name" value="Transposase_11"/>
</dbReference>
<keyword evidence="4" id="KW-1185">Reference proteome</keyword>
<gene>
    <name evidence="3" type="ORF">DFR70_1431</name>
</gene>
<feature type="domain" description="Insertion element IS402-like" evidence="2">
    <location>
        <begin position="44"/>
        <end position="120"/>
    </location>
</feature>
<evidence type="ECO:0000313" key="3">
    <source>
        <dbReference type="EMBL" id="PXX51874.1"/>
    </source>
</evidence>
<dbReference type="Pfam" id="PF01609">
    <property type="entry name" value="DDE_Tnp_1"/>
    <property type="match status" value="1"/>
</dbReference>
<accession>A0A318JMY1</accession>
<dbReference type="GO" id="GO:0006313">
    <property type="term" value="P:DNA transposition"/>
    <property type="evidence" value="ECO:0007669"/>
    <property type="project" value="InterPro"/>
</dbReference>
<feature type="domain" description="Transposase IS4-like" evidence="1">
    <location>
        <begin position="137"/>
        <end position="293"/>
    </location>
</feature>
<dbReference type="GO" id="GO:0003677">
    <property type="term" value="F:DNA binding"/>
    <property type="evidence" value="ECO:0007669"/>
    <property type="project" value="InterPro"/>
</dbReference>
<dbReference type="PANTHER" id="PTHR30007:SF0">
    <property type="entry name" value="TRANSPOSASE"/>
    <property type="match status" value="1"/>
</dbReference>
<reference evidence="3 4" key="1">
    <citation type="submission" date="2018-05" db="EMBL/GenBank/DDBJ databases">
        <title>Genomic Encyclopedia of Type Strains, Phase IV (KMG-IV): sequencing the most valuable type-strain genomes for metagenomic binning, comparative biology and taxonomic classification.</title>
        <authorList>
            <person name="Goeker M."/>
        </authorList>
    </citation>
    <scope>NUCLEOTIDE SEQUENCE [LARGE SCALE GENOMIC DNA]</scope>
    <source>
        <strain evidence="3 4">DSM 44704</strain>
    </source>
</reference>
<protein>
    <submittedName>
        <fullName evidence="3">Transposase</fullName>
    </submittedName>
</protein>
<dbReference type="NCBIfam" id="NF033580">
    <property type="entry name" value="transpos_IS5_3"/>
    <property type="match status" value="1"/>
</dbReference>
<dbReference type="Proteomes" id="UP000247569">
    <property type="component" value="Unassembled WGS sequence"/>
</dbReference>
<comment type="caution">
    <text evidence="3">The sequence shown here is derived from an EMBL/GenBank/DDBJ whole genome shotgun (WGS) entry which is preliminary data.</text>
</comment>
<dbReference type="AlphaFoldDB" id="A0A318JMY1"/>
<sequence>MSFYSANIIAGIPITETRCACVACRFGHGTDRPPRQRRYTCDATDAEWAVLAPLLPWPSWLDGGGGHPEKYCRRSVIDAICYVVDNGIKWRNLPTDYEIPWRTVHAIFTRWNRAGFTLAVHNDLRERVRLAEGRAAEPTVAVIDSQSVRAAETVGSASRGWDAGKKVAGRKRHVLVDSIGLLLVVVVTAASVQDRDGARTALTLLRDWFEKIILIWADGAYAGKLVTWAKCTLGYTIEIVKRSDTTTGFEVIPRRWVVERTLAWIFQHRRCVRDYERLLEHHEAMVQWAMIILMRRRLARAK</sequence>
<dbReference type="Pfam" id="PF13340">
    <property type="entry name" value="DUF4096"/>
    <property type="match status" value="1"/>
</dbReference>
<dbReference type="InterPro" id="IPR025161">
    <property type="entry name" value="IS402-like_dom"/>
</dbReference>
<dbReference type="EMBL" id="QJKF01000043">
    <property type="protein sequence ID" value="PXX51874.1"/>
    <property type="molecule type" value="Genomic_DNA"/>
</dbReference>
<organism evidence="3 4">
    <name type="scientific">Nocardia tenerifensis</name>
    <dbReference type="NCBI Taxonomy" id="228006"/>
    <lineage>
        <taxon>Bacteria</taxon>
        <taxon>Bacillati</taxon>
        <taxon>Actinomycetota</taxon>
        <taxon>Actinomycetes</taxon>
        <taxon>Mycobacteriales</taxon>
        <taxon>Nocardiaceae</taxon>
        <taxon>Nocardia</taxon>
    </lineage>
</organism>
<evidence type="ECO:0000259" key="2">
    <source>
        <dbReference type="Pfam" id="PF13340"/>
    </source>
</evidence>
<name>A0A318JMY1_9NOCA</name>